<evidence type="ECO:0000313" key="4">
    <source>
        <dbReference type="Proteomes" id="UP000026961"/>
    </source>
</evidence>
<sequence>MSGVHVTLSASLFPFSLSLFLLPSSCRAWGCRRRPRAGGLLGPILTDLGGGFRAAASGASAHAGCFWEGSRAFRLASSVISGADRSIWSGFRGDRRWIFFWGGGGGGGLRRHRNGGGSAASPPPRRGGAVRRARLRTRVHRPLRCFLGGHLRAVTPVVAAVNNGHGMESFEGIHHSSIVAL</sequence>
<feature type="chain" id="PRO_5002353627" description="DUF3778 domain-containing protein" evidence="2">
    <location>
        <begin position="29"/>
        <end position="181"/>
    </location>
</feature>
<evidence type="ECO:0000256" key="2">
    <source>
        <dbReference type="SAM" id="SignalP"/>
    </source>
</evidence>
<dbReference type="Gramene" id="OGLUM07G27090.1">
    <property type="protein sequence ID" value="OGLUM07G27090.1"/>
    <property type="gene ID" value="OGLUM07G27090"/>
</dbReference>
<keyword evidence="2" id="KW-0732">Signal</keyword>
<protein>
    <recommendedName>
        <fullName evidence="5">DUF3778 domain-containing protein</fullName>
    </recommendedName>
</protein>
<feature type="region of interest" description="Disordered" evidence="1">
    <location>
        <begin position="111"/>
        <end position="130"/>
    </location>
</feature>
<reference evidence="3" key="2">
    <citation type="submission" date="2018-05" db="EMBL/GenBank/DDBJ databases">
        <title>OgluRS3 (Oryza glumaepatula Reference Sequence Version 3).</title>
        <authorList>
            <person name="Zhang J."/>
            <person name="Kudrna D."/>
            <person name="Lee S."/>
            <person name="Talag J."/>
            <person name="Welchert J."/>
            <person name="Wing R.A."/>
        </authorList>
    </citation>
    <scope>NUCLEOTIDE SEQUENCE [LARGE SCALE GENOMIC DNA]</scope>
</reference>
<name>A0A0E0APK1_9ORYZ</name>
<evidence type="ECO:0008006" key="5">
    <source>
        <dbReference type="Google" id="ProtNLM"/>
    </source>
</evidence>
<feature type="signal peptide" evidence="2">
    <location>
        <begin position="1"/>
        <end position="28"/>
    </location>
</feature>
<evidence type="ECO:0000313" key="3">
    <source>
        <dbReference type="EnsemblPlants" id="OGLUM07G27090.1"/>
    </source>
</evidence>
<evidence type="ECO:0000256" key="1">
    <source>
        <dbReference type="SAM" id="MobiDB-lite"/>
    </source>
</evidence>
<reference evidence="3" key="1">
    <citation type="submission" date="2015-04" db="UniProtKB">
        <authorList>
            <consortium name="EnsemblPlants"/>
        </authorList>
    </citation>
    <scope>IDENTIFICATION</scope>
</reference>
<accession>A0A0E0APK1</accession>
<keyword evidence="4" id="KW-1185">Reference proteome</keyword>
<proteinExistence type="predicted"/>
<dbReference type="AlphaFoldDB" id="A0A0E0APK1"/>
<dbReference type="EnsemblPlants" id="OGLUM07G27090.1">
    <property type="protein sequence ID" value="OGLUM07G27090.1"/>
    <property type="gene ID" value="OGLUM07G27090"/>
</dbReference>
<dbReference type="Proteomes" id="UP000026961">
    <property type="component" value="Chromosome 7"/>
</dbReference>
<organism evidence="3">
    <name type="scientific">Oryza glumipatula</name>
    <dbReference type="NCBI Taxonomy" id="40148"/>
    <lineage>
        <taxon>Eukaryota</taxon>
        <taxon>Viridiplantae</taxon>
        <taxon>Streptophyta</taxon>
        <taxon>Embryophyta</taxon>
        <taxon>Tracheophyta</taxon>
        <taxon>Spermatophyta</taxon>
        <taxon>Magnoliopsida</taxon>
        <taxon>Liliopsida</taxon>
        <taxon>Poales</taxon>
        <taxon>Poaceae</taxon>
        <taxon>BOP clade</taxon>
        <taxon>Oryzoideae</taxon>
        <taxon>Oryzeae</taxon>
        <taxon>Oryzinae</taxon>
        <taxon>Oryza</taxon>
    </lineage>
</organism>
<dbReference type="HOGENOM" id="CLU_1491266_0_0_1"/>